<dbReference type="EMBL" id="NMUH01000005">
    <property type="protein sequence ID" value="MQL67987.1"/>
    <property type="molecule type" value="Genomic_DNA"/>
</dbReference>
<accession>A0A843TCM2</accession>
<dbReference type="Proteomes" id="UP000652761">
    <property type="component" value="Unassembled WGS sequence"/>
</dbReference>
<organism evidence="1 2">
    <name type="scientific">Colocasia esculenta</name>
    <name type="common">Wild taro</name>
    <name type="synonym">Arum esculentum</name>
    <dbReference type="NCBI Taxonomy" id="4460"/>
    <lineage>
        <taxon>Eukaryota</taxon>
        <taxon>Viridiplantae</taxon>
        <taxon>Streptophyta</taxon>
        <taxon>Embryophyta</taxon>
        <taxon>Tracheophyta</taxon>
        <taxon>Spermatophyta</taxon>
        <taxon>Magnoliopsida</taxon>
        <taxon>Liliopsida</taxon>
        <taxon>Araceae</taxon>
        <taxon>Aroideae</taxon>
        <taxon>Colocasieae</taxon>
        <taxon>Colocasia</taxon>
    </lineage>
</organism>
<keyword evidence="2" id="KW-1185">Reference proteome</keyword>
<gene>
    <name evidence="1" type="ORF">Taro_000267</name>
</gene>
<reference evidence="1" key="1">
    <citation type="submission" date="2017-07" db="EMBL/GenBank/DDBJ databases">
        <title>Taro Niue Genome Assembly and Annotation.</title>
        <authorList>
            <person name="Atibalentja N."/>
            <person name="Keating K."/>
            <person name="Fields C.J."/>
        </authorList>
    </citation>
    <scope>NUCLEOTIDE SEQUENCE</scope>
    <source>
        <strain evidence="1">Niue_2</strain>
        <tissue evidence="1">Leaf</tissue>
    </source>
</reference>
<name>A0A843TCM2_COLES</name>
<sequence length="254" mass="28940">MLASKPWNTNVCVCGCHLSTNAPRASNPHHISFMFFARTTMKFKCHIPMKLRMSSVIAFTRFTSQEKARTWPWLGNAGISYMKAGFCVPKLHSEFRGSHLWIVRSMRRPFLMSFTDSLLSGSQQKQGGTEVDVQIGGRQFQVGDHIYILSMSCASISGRSYDLERDRNIVNVTMELSSFGRPKKEKLEPHLHPLLNLVNRGVNQVNQQSIVANERPVTFASARRTSIVDNRDTVGEAKWIVHTREHCQFWSTRP</sequence>
<evidence type="ECO:0000313" key="1">
    <source>
        <dbReference type="EMBL" id="MQL67987.1"/>
    </source>
</evidence>
<evidence type="ECO:0000313" key="2">
    <source>
        <dbReference type="Proteomes" id="UP000652761"/>
    </source>
</evidence>
<comment type="caution">
    <text evidence="1">The sequence shown here is derived from an EMBL/GenBank/DDBJ whole genome shotgun (WGS) entry which is preliminary data.</text>
</comment>
<proteinExistence type="predicted"/>
<dbReference type="AlphaFoldDB" id="A0A843TCM2"/>
<protein>
    <submittedName>
        <fullName evidence="1">Uncharacterized protein</fullName>
    </submittedName>
</protein>
<feature type="non-terminal residue" evidence="1">
    <location>
        <position position="1"/>
    </location>
</feature>